<evidence type="ECO:0000256" key="13">
    <source>
        <dbReference type="ARBA" id="ARBA00023264"/>
    </source>
</evidence>
<evidence type="ECO:0000313" key="18">
    <source>
        <dbReference type="Proteomes" id="UP000298642"/>
    </source>
</evidence>
<feature type="transmembrane region" description="Helical" evidence="16">
    <location>
        <begin position="97"/>
        <end position="116"/>
    </location>
</feature>
<keyword evidence="9 16" id="KW-1133">Transmembrane helix</keyword>
<comment type="similarity">
    <text evidence="3 15">Belongs to the CDP-alcohol phosphatidyltransferase class-I family.</text>
</comment>
<keyword evidence="7 15" id="KW-0808">Transferase</keyword>
<dbReference type="InterPro" id="IPR000462">
    <property type="entry name" value="CDP-OH_P_trans"/>
</dbReference>
<keyword evidence="10" id="KW-0443">Lipid metabolism</keyword>
<evidence type="ECO:0000256" key="3">
    <source>
        <dbReference type="ARBA" id="ARBA00010441"/>
    </source>
</evidence>
<dbReference type="EMBL" id="CP034413">
    <property type="protein sequence ID" value="QCI60158.1"/>
    <property type="molecule type" value="Genomic_DNA"/>
</dbReference>
<dbReference type="Gene3D" id="1.20.120.1760">
    <property type="match status" value="1"/>
</dbReference>
<dbReference type="InterPro" id="IPR043130">
    <property type="entry name" value="CDP-OH_PTrfase_TM_dom"/>
</dbReference>
<evidence type="ECO:0000256" key="11">
    <source>
        <dbReference type="ARBA" id="ARBA00023136"/>
    </source>
</evidence>
<evidence type="ECO:0000256" key="7">
    <source>
        <dbReference type="ARBA" id="ARBA00022679"/>
    </source>
</evidence>
<keyword evidence="8 16" id="KW-0812">Transmembrane</keyword>
<sequence length="127" mass="14550">MKPFNTKERFSIPNLMGYFRLLLIPVFCYLYLAKEAYHWAAGVVLLSSLTDLFDGMIARKFNMITNLGKALDPIADKLTHGALALCLAFRYPQMWVLFGLMVLKEGYMVVMGLLFFRKGKMLNLKIS</sequence>
<evidence type="ECO:0000256" key="16">
    <source>
        <dbReference type="SAM" id="Phobius"/>
    </source>
</evidence>
<evidence type="ECO:0000256" key="12">
    <source>
        <dbReference type="ARBA" id="ARBA00023209"/>
    </source>
</evidence>
<protein>
    <recommendedName>
        <fullName evidence="5">CDP-diacylglycerol--glycerol-3-phosphate 3-phosphatidyltransferase</fullName>
        <ecNumber evidence="4">2.7.8.5</ecNumber>
    </recommendedName>
</protein>
<dbReference type="RefSeq" id="WP_119310642.1">
    <property type="nucleotide sequence ID" value="NZ_CP034413.3"/>
</dbReference>
<gene>
    <name evidence="17" type="ORF">EIO64_13840</name>
</gene>
<dbReference type="GO" id="GO:0046474">
    <property type="term" value="P:glycerophospholipid biosynthetic process"/>
    <property type="evidence" value="ECO:0007669"/>
    <property type="project" value="TreeGrafter"/>
</dbReference>
<evidence type="ECO:0000256" key="1">
    <source>
        <dbReference type="ARBA" id="ARBA00004141"/>
    </source>
</evidence>
<evidence type="ECO:0000256" key="6">
    <source>
        <dbReference type="ARBA" id="ARBA00022516"/>
    </source>
</evidence>
<evidence type="ECO:0000256" key="8">
    <source>
        <dbReference type="ARBA" id="ARBA00022692"/>
    </source>
</evidence>
<dbReference type="KEGG" id="obj:EIO64_13840"/>
<reference evidence="18" key="1">
    <citation type="submission" date="2018-12" db="EMBL/GenBank/DDBJ databases">
        <title>Dusodibacter welbiota gen. nov., sp. nov., isolated from human faeces and emended description of the Oscillibacter genus.</title>
        <authorList>
            <person name="Le Roy T."/>
            <person name="Van der Smissen P."/>
            <person name="Delzenne N."/>
            <person name="Muccioli G."/>
            <person name="Collet J.F."/>
            <person name="Cani P.D."/>
        </authorList>
    </citation>
    <scope>NUCLEOTIDE SEQUENCE [LARGE SCALE GENOMIC DNA]</scope>
    <source>
        <strain evidence="18">J115</strain>
    </source>
</reference>
<dbReference type="GeneID" id="89521688"/>
<organism evidence="17 18">
    <name type="scientific">Dysosmobacter welbionis</name>
    <dbReference type="NCBI Taxonomy" id="2093857"/>
    <lineage>
        <taxon>Bacteria</taxon>
        <taxon>Bacillati</taxon>
        <taxon>Bacillota</taxon>
        <taxon>Clostridia</taxon>
        <taxon>Eubacteriales</taxon>
        <taxon>Oscillospiraceae</taxon>
        <taxon>Dysosmobacter</taxon>
    </lineage>
</organism>
<comment type="pathway">
    <text evidence="2">Phospholipid metabolism; phosphatidylglycerol biosynthesis; phosphatidylglycerol from CDP-diacylglycerol: step 1/2.</text>
</comment>
<evidence type="ECO:0000256" key="9">
    <source>
        <dbReference type="ARBA" id="ARBA00022989"/>
    </source>
</evidence>
<evidence type="ECO:0000256" key="2">
    <source>
        <dbReference type="ARBA" id="ARBA00005042"/>
    </source>
</evidence>
<dbReference type="GO" id="GO:0016020">
    <property type="term" value="C:membrane"/>
    <property type="evidence" value="ECO:0007669"/>
    <property type="project" value="UniProtKB-SubCell"/>
</dbReference>
<keyword evidence="13" id="KW-1208">Phospholipid metabolism</keyword>
<feature type="transmembrane region" description="Helical" evidence="16">
    <location>
        <begin position="12"/>
        <end position="32"/>
    </location>
</feature>
<evidence type="ECO:0000256" key="15">
    <source>
        <dbReference type="RuleBase" id="RU003750"/>
    </source>
</evidence>
<keyword evidence="18" id="KW-1185">Reference proteome</keyword>
<feature type="transmembrane region" description="Helical" evidence="16">
    <location>
        <begin position="38"/>
        <end position="58"/>
    </location>
</feature>
<keyword evidence="6" id="KW-0444">Lipid biosynthesis</keyword>
<evidence type="ECO:0000256" key="5">
    <source>
        <dbReference type="ARBA" id="ARBA00014944"/>
    </source>
</evidence>
<keyword evidence="12" id="KW-0594">Phospholipid biosynthesis</keyword>
<evidence type="ECO:0000256" key="14">
    <source>
        <dbReference type="ARBA" id="ARBA00048586"/>
    </source>
</evidence>
<dbReference type="Pfam" id="PF01066">
    <property type="entry name" value="CDP-OH_P_transf"/>
    <property type="match status" value="1"/>
</dbReference>
<comment type="subcellular location">
    <subcellularLocation>
        <location evidence="1">Membrane</location>
        <topology evidence="1">Multi-pass membrane protein</topology>
    </subcellularLocation>
</comment>
<accession>A0A4D7ARG7</accession>
<dbReference type="Proteomes" id="UP000298642">
    <property type="component" value="Chromosome"/>
</dbReference>
<evidence type="ECO:0000256" key="10">
    <source>
        <dbReference type="ARBA" id="ARBA00023098"/>
    </source>
</evidence>
<comment type="catalytic activity">
    <reaction evidence="14">
        <text>a CDP-1,2-diacyl-sn-glycerol + sn-glycerol 3-phosphate = a 1,2-diacyl-sn-glycero-3-phospho-(1'-sn-glycero-3'-phosphate) + CMP + H(+)</text>
        <dbReference type="Rhea" id="RHEA:12593"/>
        <dbReference type="ChEBI" id="CHEBI:15378"/>
        <dbReference type="ChEBI" id="CHEBI:57597"/>
        <dbReference type="ChEBI" id="CHEBI:58332"/>
        <dbReference type="ChEBI" id="CHEBI:60110"/>
        <dbReference type="ChEBI" id="CHEBI:60377"/>
        <dbReference type="EC" id="2.7.8.5"/>
    </reaction>
</comment>
<keyword evidence="11 16" id="KW-0472">Membrane</keyword>
<dbReference type="InterPro" id="IPR048254">
    <property type="entry name" value="CDP_ALCOHOL_P_TRANSF_CS"/>
</dbReference>
<dbReference type="AlphaFoldDB" id="A0A4D7ARG7"/>
<evidence type="ECO:0000256" key="4">
    <source>
        <dbReference type="ARBA" id="ARBA00013170"/>
    </source>
</evidence>
<dbReference type="PROSITE" id="PS00379">
    <property type="entry name" value="CDP_ALCOHOL_P_TRANSF"/>
    <property type="match status" value="1"/>
</dbReference>
<name>A0A4D7ARG7_9FIRM</name>
<dbReference type="PANTHER" id="PTHR14269:SF62">
    <property type="entry name" value="CDP-DIACYLGLYCEROL--GLYCEROL-3-PHOSPHATE 3-PHOSPHATIDYLTRANSFERASE 1, CHLOROPLASTIC"/>
    <property type="match status" value="1"/>
</dbReference>
<dbReference type="EC" id="2.7.8.5" evidence="4"/>
<dbReference type="PANTHER" id="PTHR14269">
    <property type="entry name" value="CDP-DIACYLGLYCEROL--GLYCEROL-3-PHOSPHATE 3-PHOSPHATIDYLTRANSFERASE-RELATED"/>
    <property type="match status" value="1"/>
</dbReference>
<dbReference type="InterPro" id="IPR050324">
    <property type="entry name" value="CDP-alcohol_PTase-I"/>
</dbReference>
<proteinExistence type="inferred from homology"/>
<dbReference type="GO" id="GO:0008444">
    <property type="term" value="F:CDP-diacylglycerol-glycerol-3-phosphate 3-phosphatidyltransferase activity"/>
    <property type="evidence" value="ECO:0007669"/>
    <property type="project" value="UniProtKB-EC"/>
</dbReference>
<evidence type="ECO:0000313" key="17">
    <source>
        <dbReference type="EMBL" id="QCI60158.1"/>
    </source>
</evidence>